<dbReference type="Pfam" id="PF13540">
    <property type="entry name" value="RCC1_2"/>
    <property type="match status" value="2"/>
</dbReference>
<feature type="region of interest" description="Disordered" evidence="1">
    <location>
        <begin position="365"/>
        <end position="420"/>
    </location>
</feature>
<evidence type="ECO:0000259" key="2">
    <source>
        <dbReference type="PROSITE" id="PS50093"/>
    </source>
</evidence>
<dbReference type="InterPro" id="IPR000408">
    <property type="entry name" value="Reg_chr_condens"/>
</dbReference>
<dbReference type="SMART" id="SM00089">
    <property type="entry name" value="PKD"/>
    <property type="match status" value="2"/>
</dbReference>
<dbReference type="Gene3D" id="2.130.10.10">
    <property type="entry name" value="YVTN repeat-like/Quinoprotein amine dehydrogenase"/>
    <property type="match status" value="1"/>
</dbReference>
<dbReference type="InterPro" id="IPR013783">
    <property type="entry name" value="Ig-like_fold"/>
</dbReference>
<protein>
    <submittedName>
        <fullName evidence="3">Alpha-tubulin suppressor</fullName>
    </submittedName>
</protein>
<dbReference type="InterPro" id="IPR009091">
    <property type="entry name" value="RCC1/BLIP-II"/>
</dbReference>
<dbReference type="GO" id="GO:0005975">
    <property type="term" value="P:carbohydrate metabolic process"/>
    <property type="evidence" value="ECO:0007669"/>
    <property type="project" value="UniProtKB-ARBA"/>
</dbReference>
<dbReference type="eggNOG" id="COG3391">
    <property type="taxonomic scope" value="Bacteria"/>
</dbReference>
<dbReference type="Gene3D" id="2.60.40.10">
    <property type="entry name" value="Immunoglobulins"/>
    <property type="match status" value="2"/>
</dbReference>
<dbReference type="Pfam" id="PF00801">
    <property type="entry name" value="PKD"/>
    <property type="match status" value="1"/>
</dbReference>
<dbReference type="PROSITE" id="PS50012">
    <property type="entry name" value="RCC1_3"/>
    <property type="match status" value="1"/>
</dbReference>
<dbReference type="InterPro" id="IPR022409">
    <property type="entry name" value="PKD/Chitinase_dom"/>
</dbReference>
<dbReference type="SUPFAM" id="SSF50998">
    <property type="entry name" value="Quinoprotein alcohol dehydrogenase-like"/>
    <property type="match status" value="1"/>
</dbReference>
<evidence type="ECO:0000313" key="3">
    <source>
        <dbReference type="EMBL" id="SMD21025.1"/>
    </source>
</evidence>
<dbReference type="SUPFAM" id="SSF63829">
    <property type="entry name" value="Calcium-dependent phosphotriesterase"/>
    <property type="match status" value="1"/>
</dbReference>
<dbReference type="InterPro" id="IPR015943">
    <property type="entry name" value="WD40/YVTN_repeat-like_dom_sf"/>
</dbReference>
<dbReference type="AlphaFoldDB" id="A0A1W2FG53"/>
<keyword evidence="4" id="KW-1185">Reference proteome</keyword>
<accession>A0A1W2FG53</accession>
<dbReference type="InterPro" id="IPR000601">
    <property type="entry name" value="PKD_dom"/>
</dbReference>
<proteinExistence type="predicted"/>
<dbReference type="eggNOG" id="COG3291">
    <property type="taxonomic scope" value="Bacteria"/>
</dbReference>
<dbReference type="PROSITE" id="PS50093">
    <property type="entry name" value="PKD"/>
    <property type="match status" value="2"/>
</dbReference>
<reference evidence="4" key="1">
    <citation type="submission" date="2017-04" db="EMBL/GenBank/DDBJ databases">
        <authorList>
            <person name="Varghese N."/>
            <person name="Submissions S."/>
        </authorList>
    </citation>
    <scope>NUCLEOTIDE SEQUENCE [LARGE SCALE GENOMIC DNA]</scope>
    <source>
        <strain evidence="4">DSM 44073</strain>
    </source>
</reference>
<dbReference type="EMBL" id="FWYC01000014">
    <property type="protein sequence ID" value="SMD21025.1"/>
    <property type="molecule type" value="Genomic_DNA"/>
</dbReference>
<dbReference type="Gene3D" id="2.130.10.30">
    <property type="entry name" value="Regulator of chromosome condensation 1/beta-lactamase-inhibitor protein II"/>
    <property type="match status" value="2"/>
</dbReference>
<feature type="compositionally biased region" description="Polar residues" evidence="1">
    <location>
        <begin position="373"/>
        <end position="383"/>
    </location>
</feature>
<dbReference type="PANTHER" id="PTHR45982:SF1">
    <property type="entry name" value="REGULATOR OF CHROMOSOME CONDENSATION"/>
    <property type="match status" value="1"/>
</dbReference>
<dbReference type="InterPro" id="IPR051553">
    <property type="entry name" value="Ran_GTPase-activating"/>
</dbReference>
<feature type="domain" description="PKD" evidence="2">
    <location>
        <begin position="517"/>
        <end position="571"/>
    </location>
</feature>
<gene>
    <name evidence="3" type="ORF">SAMN05660733_06157</name>
</gene>
<dbReference type="GO" id="GO:0005085">
    <property type="term" value="F:guanyl-nucleotide exchange factor activity"/>
    <property type="evidence" value="ECO:0007669"/>
    <property type="project" value="TreeGrafter"/>
</dbReference>
<sequence>MKSRRTRAVTALVTVTASIAAAVLVVGPGYQTSQARMRSGSIWLASAPTGEATLLDGVSAEVKTQVPVVRAGAGMAVVQRDSAAVVLNRETGELSRVDGATEKVSPPVEVLPAGDGLDVLSGARGLYALDIHSGLVASVDPETLKPRGEPERLAAGIRPDSAVVDGRGSLWAIDDTTGDVVWLDEIRRRTRSGAKENGRLTITSGRPALVDPDRGTAELIAPETGRVEKSLHPQLQAGDAVVVGGSVSEARVLIAAAGRGELVTCTFETGSCAAPVPVGAAGAEFGTPIEVDGHAVVPDYSTGQATIVNLATSRVVAQRQLFDQPTRFELLAHDGIVFFNDANGDKAGVLELSGDIRAITKYTEKPADDEAPLTQNTPAQPNQVAKAGQDKPASDAGVSGRTVQPSRVEPGPGPVSGASIVVEPGNQGVVGDEFELTMVVPSSPGAATVWQFGDGTGATGGTVRHSWQQAGTFTVRAASTFRDGARAEAETTVIVDPRGTPPRITALNVRRPRPVLGEPVRFSADTTAVPDGWAWTVTKPGSATPVATSRTAEFTHAFTATGTYTVSLMITADGRTAESSRQFRVVRGAVKGWGHSYTDTLNIPPTASSGVVAISTTGGHVLALKSDGSVIAWGDGYKFGLTTIPPEATSGVVAIAIGGLANYVLKDDGSVFGWGDRSMGQLDLPPEVSSDVVAIASGGYNMLALKKDGSVIAWGGPNLRGELDVPQAAKSGVVAIEASTGNGIAVKADGSVIVWGDDCWENNGPTNCQDGAPTTGAVSVAANGSNFVALMKDRSVYFWGPPGQGRYYVPPPPMSDVIAVSSQDSHALALKADGSVLGWGWNDRGQATVPPEYNRGVTAIATTGGASFVIVEGDD</sequence>
<feature type="domain" description="PKD" evidence="2">
    <location>
        <begin position="417"/>
        <end position="495"/>
    </location>
</feature>
<dbReference type="STRING" id="40571.SAMN05660733_06157"/>
<evidence type="ECO:0000256" key="1">
    <source>
        <dbReference type="SAM" id="MobiDB-lite"/>
    </source>
</evidence>
<dbReference type="InterPro" id="IPR035986">
    <property type="entry name" value="PKD_dom_sf"/>
</dbReference>
<evidence type="ECO:0000313" key="4">
    <source>
        <dbReference type="Proteomes" id="UP000192840"/>
    </source>
</evidence>
<name>A0A1W2FG53_9PSEU</name>
<dbReference type="eggNOG" id="COG5184">
    <property type="taxonomic scope" value="Bacteria"/>
</dbReference>
<dbReference type="SUPFAM" id="SSF49299">
    <property type="entry name" value="PKD domain"/>
    <property type="match status" value="2"/>
</dbReference>
<dbReference type="Proteomes" id="UP000192840">
    <property type="component" value="Unassembled WGS sequence"/>
</dbReference>
<dbReference type="InterPro" id="IPR011047">
    <property type="entry name" value="Quinoprotein_ADH-like_sf"/>
</dbReference>
<dbReference type="SUPFAM" id="SSF50985">
    <property type="entry name" value="RCC1/BLIP-II"/>
    <property type="match status" value="1"/>
</dbReference>
<dbReference type="GO" id="GO:0005737">
    <property type="term" value="C:cytoplasm"/>
    <property type="evidence" value="ECO:0007669"/>
    <property type="project" value="TreeGrafter"/>
</dbReference>
<dbReference type="PANTHER" id="PTHR45982">
    <property type="entry name" value="REGULATOR OF CHROMOSOME CONDENSATION"/>
    <property type="match status" value="1"/>
</dbReference>
<organism evidence="3 4">
    <name type="scientific">Lentzea albidocapillata</name>
    <dbReference type="NCBI Taxonomy" id="40571"/>
    <lineage>
        <taxon>Bacteria</taxon>
        <taxon>Bacillati</taxon>
        <taxon>Actinomycetota</taxon>
        <taxon>Actinomycetes</taxon>
        <taxon>Pseudonocardiales</taxon>
        <taxon>Pseudonocardiaceae</taxon>
        <taxon>Lentzea</taxon>
    </lineage>
</organism>